<keyword evidence="2" id="KW-1185">Reference proteome</keyword>
<proteinExistence type="predicted"/>
<protein>
    <submittedName>
        <fullName evidence="1">Uncharacterized protein</fullName>
    </submittedName>
</protein>
<organism evidence="1 2">
    <name type="scientific">Spirodela intermedia</name>
    <name type="common">Intermediate duckweed</name>
    <dbReference type="NCBI Taxonomy" id="51605"/>
    <lineage>
        <taxon>Eukaryota</taxon>
        <taxon>Viridiplantae</taxon>
        <taxon>Streptophyta</taxon>
        <taxon>Embryophyta</taxon>
        <taxon>Tracheophyta</taxon>
        <taxon>Spermatophyta</taxon>
        <taxon>Magnoliopsida</taxon>
        <taxon>Liliopsida</taxon>
        <taxon>Araceae</taxon>
        <taxon>Lemnoideae</taxon>
        <taxon>Spirodela</taxon>
    </lineage>
</organism>
<reference evidence="1" key="1">
    <citation type="submission" date="2020-02" db="EMBL/GenBank/DDBJ databases">
        <authorList>
            <person name="Scholz U."/>
            <person name="Mascher M."/>
            <person name="Fiebig A."/>
        </authorList>
    </citation>
    <scope>NUCLEOTIDE SEQUENCE</scope>
</reference>
<name>A0A7I8KV84_SPIIN</name>
<accession>A0A7I8KV84</accession>
<evidence type="ECO:0000313" key="2">
    <source>
        <dbReference type="Proteomes" id="UP000663760"/>
    </source>
</evidence>
<dbReference type="Proteomes" id="UP000663760">
    <property type="component" value="Chromosome 8"/>
</dbReference>
<gene>
    <name evidence="1" type="ORF">SI8410_08011603</name>
</gene>
<sequence>MGSFIICYVYFYCDGSKKLFCQIGHDFFLLYISIFNCLSR</sequence>
<dbReference type="AlphaFoldDB" id="A0A7I8KV84"/>
<dbReference type="EMBL" id="LR746271">
    <property type="protein sequence ID" value="CAA7400925.1"/>
    <property type="molecule type" value="Genomic_DNA"/>
</dbReference>
<evidence type="ECO:0000313" key="1">
    <source>
        <dbReference type="EMBL" id="CAA7400925.1"/>
    </source>
</evidence>